<keyword evidence="6" id="KW-0175">Coiled coil</keyword>
<keyword evidence="2" id="KW-0433">Leucine-rich repeat</keyword>
<feature type="domain" description="Disease resistance N-terminal" evidence="8">
    <location>
        <begin position="17"/>
        <end position="105"/>
    </location>
</feature>
<dbReference type="eggNOG" id="KOG4658">
    <property type="taxonomic scope" value="Eukaryota"/>
</dbReference>
<dbReference type="InterPro" id="IPR041118">
    <property type="entry name" value="Rx_N"/>
</dbReference>
<evidence type="ECO:0000256" key="5">
    <source>
        <dbReference type="ARBA" id="ARBA00022821"/>
    </source>
</evidence>
<feature type="domain" description="NB-ARC" evidence="7">
    <location>
        <begin position="192"/>
        <end position="264"/>
    </location>
</feature>
<dbReference type="InterPro" id="IPR042197">
    <property type="entry name" value="Apaf_helical"/>
</dbReference>
<reference evidence="9" key="2">
    <citation type="submission" date="2015-03" db="UniProtKB">
        <authorList>
            <consortium name="EnsemblPlants"/>
        </authorList>
    </citation>
    <scope>IDENTIFICATION</scope>
</reference>
<keyword evidence="5" id="KW-0611">Plant defense</keyword>
<dbReference type="InterPro" id="IPR027417">
    <property type="entry name" value="P-loop_NTPase"/>
</dbReference>
<dbReference type="PANTHER" id="PTHR33377">
    <property type="entry name" value="OS10G0134700 PROTEIN-RELATED"/>
    <property type="match status" value="1"/>
</dbReference>
<keyword evidence="4" id="KW-0547">Nucleotide-binding</keyword>
<feature type="coiled-coil region" evidence="6">
    <location>
        <begin position="78"/>
        <end position="141"/>
    </location>
</feature>
<dbReference type="Gene3D" id="1.10.8.430">
    <property type="entry name" value="Helical domain of apoptotic protease-activating factors"/>
    <property type="match status" value="1"/>
</dbReference>
<organism evidence="9">
    <name type="scientific">Oryza barthii</name>
    <dbReference type="NCBI Taxonomy" id="65489"/>
    <lineage>
        <taxon>Eukaryota</taxon>
        <taxon>Viridiplantae</taxon>
        <taxon>Streptophyta</taxon>
        <taxon>Embryophyta</taxon>
        <taxon>Tracheophyta</taxon>
        <taxon>Spermatophyta</taxon>
        <taxon>Magnoliopsida</taxon>
        <taxon>Liliopsida</taxon>
        <taxon>Poales</taxon>
        <taxon>Poaceae</taxon>
        <taxon>BOP clade</taxon>
        <taxon>Oryzoideae</taxon>
        <taxon>Oryzeae</taxon>
        <taxon>Oryzinae</taxon>
        <taxon>Oryza</taxon>
    </lineage>
</organism>
<dbReference type="Proteomes" id="UP000026960">
    <property type="component" value="Chromosome 12"/>
</dbReference>
<evidence type="ECO:0000256" key="3">
    <source>
        <dbReference type="ARBA" id="ARBA00022737"/>
    </source>
</evidence>
<dbReference type="InterPro" id="IPR002182">
    <property type="entry name" value="NB-ARC"/>
</dbReference>
<name>A0A0D3HSG7_9ORYZ</name>
<evidence type="ECO:0000259" key="8">
    <source>
        <dbReference type="Pfam" id="PF18052"/>
    </source>
</evidence>
<dbReference type="PANTHER" id="PTHR33377:SF62">
    <property type="entry name" value="OS10G0133166 PROTEIN"/>
    <property type="match status" value="1"/>
</dbReference>
<evidence type="ECO:0000256" key="1">
    <source>
        <dbReference type="ARBA" id="ARBA00008894"/>
    </source>
</evidence>
<evidence type="ECO:0008006" key="11">
    <source>
        <dbReference type="Google" id="ProtNLM"/>
    </source>
</evidence>
<dbReference type="PaxDb" id="65489-OBART12G05900.1"/>
<reference evidence="9" key="1">
    <citation type="journal article" date="2009" name="Rice">
        <title>De Novo Next Generation Sequencing of Plant Genomes.</title>
        <authorList>
            <person name="Rounsley S."/>
            <person name="Marri P.R."/>
            <person name="Yu Y."/>
            <person name="He R."/>
            <person name="Sisneros N."/>
            <person name="Goicoechea J.L."/>
            <person name="Lee S.J."/>
            <person name="Angelova A."/>
            <person name="Kudrna D."/>
            <person name="Luo M."/>
            <person name="Affourtit J."/>
            <person name="Desany B."/>
            <person name="Knight J."/>
            <person name="Niazi F."/>
            <person name="Egholm M."/>
            <person name="Wing R.A."/>
        </authorList>
    </citation>
    <scope>NUCLEOTIDE SEQUENCE [LARGE SCALE GENOMIC DNA]</scope>
    <source>
        <strain evidence="9">cv. IRGC 105608</strain>
    </source>
</reference>
<dbReference type="Gramene" id="OBART12G05900.1">
    <property type="protein sequence ID" value="OBART12G05900.1"/>
    <property type="gene ID" value="OBART12G05900"/>
</dbReference>
<evidence type="ECO:0000256" key="4">
    <source>
        <dbReference type="ARBA" id="ARBA00022741"/>
    </source>
</evidence>
<comment type="similarity">
    <text evidence="1">Belongs to the disease resistance NB-LRR family.</text>
</comment>
<evidence type="ECO:0000259" key="7">
    <source>
        <dbReference type="Pfam" id="PF00931"/>
    </source>
</evidence>
<dbReference type="STRING" id="65489.A0A0D3HSG7"/>
<dbReference type="GO" id="GO:0043531">
    <property type="term" value="F:ADP binding"/>
    <property type="evidence" value="ECO:0007669"/>
    <property type="project" value="InterPro"/>
</dbReference>
<dbReference type="HOGENOM" id="CLU_000837_8_10_1"/>
<evidence type="ECO:0000256" key="2">
    <source>
        <dbReference type="ARBA" id="ARBA00022614"/>
    </source>
</evidence>
<protein>
    <recommendedName>
        <fullName evidence="11">Rx N-terminal domain-containing protein</fullName>
    </recommendedName>
</protein>
<dbReference type="EnsemblPlants" id="OBART12G05900.1">
    <property type="protein sequence ID" value="OBART12G05900.1"/>
    <property type="gene ID" value="OBART12G05900"/>
</dbReference>
<dbReference type="GO" id="GO:0006952">
    <property type="term" value="P:defense response"/>
    <property type="evidence" value="ECO:0007669"/>
    <property type="project" value="UniProtKB-KW"/>
</dbReference>
<evidence type="ECO:0000256" key="6">
    <source>
        <dbReference type="SAM" id="Coils"/>
    </source>
</evidence>
<dbReference type="SUPFAM" id="SSF52540">
    <property type="entry name" value="P-loop containing nucleoside triphosphate hydrolases"/>
    <property type="match status" value="1"/>
</dbReference>
<proteinExistence type="inferred from homology"/>
<dbReference type="Gene3D" id="1.20.5.4130">
    <property type="match status" value="1"/>
</dbReference>
<dbReference type="Pfam" id="PF18052">
    <property type="entry name" value="Rx_N"/>
    <property type="match status" value="1"/>
</dbReference>
<keyword evidence="3" id="KW-0677">Repeat</keyword>
<dbReference type="Pfam" id="PF00931">
    <property type="entry name" value="NB-ARC"/>
    <property type="match status" value="1"/>
</dbReference>
<dbReference type="AlphaFoldDB" id="A0A0D3HSG7"/>
<evidence type="ECO:0000313" key="10">
    <source>
        <dbReference type="Proteomes" id="UP000026960"/>
    </source>
</evidence>
<evidence type="ECO:0000313" key="9">
    <source>
        <dbReference type="EnsemblPlants" id="OBART12G05900.1"/>
    </source>
</evidence>
<keyword evidence="10" id="KW-1185">Reference proteome</keyword>
<accession>A0A0D3HSG7</accession>
<sequence>MASAVLVFAGKSVATPAISFFVNKAFSYLNKYHKSEGLGDMKKRLKMNIPKIQSVIDVVDPDYIKERSEDLDTWLWQLRDAVEKAEDAIDELEYYELKEKQKDLKSVKHVKMLGKTSDSPLKRLKKAMEDLDEAAKGVENFLTVVDQITRPNLNNPQRHHSISSYRETGRMLTADRVFGRENEKERIVGWLTNDVWEDKEISEWEKLFASLRTGVYGRKILLTTRMQSVADLASAIMRCERERLPLCGLEETENLELFNHHVFTYPDPQKFEELQEAGEKIAKKLRGCPLVTKVIAGHLREDMTVQFWNKFLDEQLGYFDGGMEDIMKVLKVNVQESLTLMAPRK</sequence>